<keyword evidence="1" id="KW-0472">Membrane</keyword>
<proteinExistence type="predicted"/>
<dbReference type="InterPro" id="IPR005804">
    <property type="entry name" value="FA_desaturase_dom"/>
</dbReference>
<feature type="transmembrane region" description="Helical" evidence="1">
    <location>
        <begin position="219"/>
        <end position="237"/>
    </location>
</feature>
<dbReference type="GO" id="GO:0046513">
    <property type="term" value="P:ceramide biosynthetic process"/>
    <property type="evidence" value="ECO:0007669"/>
    <property type="project" value="TreeGrafter"/>
</dbReference>
<dbReference type="PANTHER" id="PTHR12879">
    <property type="entry name" value="SPHINGOLIPID DELTA 4 DESATURASE/C-4 HYDROXYLASE PROTEIN DES2"/>
    <property type="match status" value="1"/>
</dbReference>
<feature type="transmembrane region" description="Helical" evidence="1">
    <location>
        <begin position="99"/>
        <end position="117"/>
    </location>
</feature>
<protein>
    <recommendedName>
        <fullName evidence="2">Fatty acid desaturase domain-containing protein</fullName>
    </recommendedName>
</protein>
<organism evidence="3">
    <name type="scientific">marine metagenome</name>
    <dbReference type="NCBI Taxonomy" id="408172"/>
    <lineage>
        <taxon>unclassified sequences</taxon>
        <taxon>metagenomes</taxon>
        <taxon>ecological metagenomes</taxon>
    </lineage>
</organism>
<feature type="transmembrane region" description="Helical" evidence="1">
    <location>
        <begin position="60"/>
        <end position="78"/>
    </location>
</feature>
<accession>A0A382NWJ6</accession>
<gene>
    <name evidence="3" type="ORF">METZ01_LOCUS317884</name>
</gene>
<dbReference type="Pfam" id="PF00487">
    <property type="entry name" value="FA_desaturase"/>
    <property type="match status" value="1"/>
</dbReference>
<name>A0A382NWJ6_9ZZZZ</name>
<reference evidence="3" key="1">
    <citation type="submission" date="2018-05" db="EMBL/GenBank/DDBJ databases">
        <authorList>
            <person name="Lanie J.A."/>
            <person name="Ng W.-L."/>
            <person name="Kazmierczak K.M."/>
            <person name="Andrzejewski T.M."/>
            <person name="Davidsen T.M."/>
            <person name="Wayne K.J."/>
            <person name="Tettelin H."/>
            <person name="Glass J.I."/>
            <person name="Rusch D."/>
            <person name="Podicherti R."/>
            <person name="Tsui H.-C.T."/>
            <person name="Winkler M.E."/>
        </authorList>
    </citation>
    <scope>NUCLEOTIDE SEQUENCE</scope>
</reference>
<dbReference type="EMBL" id="UINC01102990">
    <property type="protein sequence ID" value="SVC65030.1"/>
    <property type="molecule type" value="Genomic_DNA"/>
</dbReference>
<evidence type="ECO:0000313" key="3">
    <source>
        <dbReference type="EMBL" id="SVC65030.1"/>
    </source>
</evidence>
<feature type="domain" description="Fatty acid desaturase" evidence="2">
    <location>
        <begin position="62"/>
        <end position="302"/>
    </location>
</feature>
<evidence type="ECO:0000259" key="2">
    <source>
        <dbReference type="Pfam" id="PF00487"/>
    </source>
</evidence>
<keyword evidence="1" id="KW-1133">Transmembrane helix</keyword>
<dbReference type="GO" id="GO:0042284">
    <property type="term" value="F:sphingolipid delta-4 desaturase activity"/>
    <property type="evidence" value="ECO:0007669"/>
    <property type="project" value="TreeGrafter"/>
</dbReference>
<feature type="transmembrane region" description="Helical" evidence="1">
    <location>
        <begin position="32"/>
        <end position="54"/>
    </location>
</feature>
<dbReference type="GO" id="GO:0016020">
    <property type="term" value="C:membrane"/>
    <property type="evidence" value="ECO:0007669"/>
    <property type="project" value="GOC"/>
</dbReference>
<evidence type="ECO:0000256" key="1">
    <source>
        <dbReference type="SAM" id="Phobius"/>
    </source>
</evidence>
<sequence length="312" mass="36484">MAEETTPKRRIGWHRTKLDRQGLADLNRRSDVLGAIQTLGYLGTLTSTGAFAWWTTLHAAWYWWIPAFFLHGMCYAFMINGFHELVHSSVFRTQKLNVFFLYVFSFLGWYNPTHFWASHSEHHKYTLYPPEDGEVVLPVYMTLRGYLRGAIFDPLGAYRRIRGTIRRGFFGHLNPGWDQILFPPEKVEDRRRLFIWDRIMTGGHLLLVAGALYMGWWQLIMLVTSGSFYGGWLFLLCNSSQHVGLTDNVPDFRLNSRTIYLNPIVRFLYWHMNFHIEHHMYAAVPCYRLGKLHKAIAPELPPISNGLIASWR</sequence>
<keyword evidence="1" id="KW-0812">Transmembrane</keyword>
<feature type="non-terminal residue" evidence="3">
    <location>
        <position position="312"/>
    </location>
</feature>
<dbReference type="AlphaFoldDB" id="A0A382NWJ6"/>
<dbReference type="PANTHER" id="PTHR12879:SF8">
    <property type="entry name" value="SPHINGOLIPID DELTA(4)-DESATURASE DES1"/>
    <property type="match status" value="1"/>
</dbReference>